<organism evidence="3">
    <name type="scientific">Onchocerca flexuosa</name>
    <dbReference type="NCBI Taxonomy" id="387005"/>
    <lineage>
        <taxon>Eukaryota</taxon>
        <taxon>Metazoa</taxon>
        <taxon>Ecdysozoa</taxon>
        <taxon>Nematoda</taxon>
        <taxon>Chromadorea</taxon>
        <taxon>Rhabditida</taxon>
        <taxon>Spirurina</taxon>
        <taxon>Spiruromorpha</taxon>
        <taxon>Filarioidea</taxon>
        <taxon>Onchocercidae</taxon>
        <taxon>Onchocerca</taxon>
    </lineage>
</organism>
<evidence type="ECO:0000313" key="2">
    <source>
        <dbReference type="Proteomes" id="UP000267606"/>
    </source>
</evidence>
<dbReference type="AlphaFoldDB" id="A0A183I514"/>
<protein>
    <submittedName>
        <fullName evidence="3">Peptidase A1 domain-containing protein</fullName>
    </submittedName>
</protein>
<dbReference type="Proteomes" id="UP000267606">
    <property type="component" value="Unassembled WGS sequence"/>
</dbReference>
<reference evidence="3" key="1">
    <citation type="submission" date="2016-06" db="UniProtKB">
        <authorList>
            <consortium name="WormBaseParasite"/>
        </authorList>
    </citation>
    <scope>IDENTIFICATION</scope>
</reference>
<keyword evidence="2" id="KW-1185">Reference proteome</keyword>
<accession>A0A183I514</accession>
<evidence type="ECO:0000313" key="1">
    <source>
        <dbReference type="EMBL" id="VDP19040.1"/>
    </source>
</evidence>
<reference evidence="1 2" key="2">
    <citation type="submission" date="2018-11" db="EMBL/GenBank/DDBJ databases">
        <authorList>
            <consortium name="Pathogen Informatics"/>
        </authorList>
    </citation>
    <scope>NUCLEOTIDE SEQUENCE [LARGE SCALE GENOMIC DNA]</scope>
</reference>
<name>A0A183I514_9BILA</name>
<gene>
    <name evidence="1" type="ORF">OFLC_LOCUS14826</name>
</gene>
<proteinExistence type="predicted"/>
<dbReference type="WBParaSite" id="OFLC_0001483701-mRNA-1">
    <property type="protein sequence ID" value="OFLC_0001483701-mRNA-1"/>
    <property type="gene ID" value="OFLC_0001483701"/>
</dbReference>
<dbReference type="EMBL" id="UZAJ01041251">
    <property type="protein sequence ID" value="VDP19040.1"/>
    <property type="molecule type" value="Genomic_DNA"/>
</dbReference>
<sequence>MIGDGGTMMGTFRASCAYGKLNVSHLRTTSSDSCGLDRAIITKLPETFVYIGTECVASTRESQITILTVSGSRTTKLVWLILPQLVCLISVSRFDSGWYPSKWPSCIPECEFYSFIK</sequence>
<evidence type="ECO:0000313" key="3">
    <source>
        <dbReference type="WBParaSite" id="OFLC_0001483701-mRNA-1"/>
    </source>
</evidence>